<accession>A0AAE1MJZ9</accession>
<dbReference type="EMBL" id="JAWXYG010000007">
    <property type="protein sequence ID" value="KAK4267520.1"/>
    <property type="molecule type" value="Genomic_DNA"/>
</dbReference>
<protein>
    <submittedName>
        <fullName evidence="2">Uncharacterized protein</fullName>
    </submittedName>
</protein>
<evidence type="ECO:0000313" key="3">
    <source>
        <dbReference type="Proteomes" id="UP001293593"/>
    </source>
</evidence>
<evidence type="ECO:0000256" key="1">
    <source>
        <dbReference type="SAM" id="Phobius"/>
    </source>
</evidence>
<sequence length="197" mass="22101">MSSTRKWAKSICSIAFLIYFAIIIFQVPIFSVPCRMGICKTPLEVTSSQLIASDVFPPFIVKVLLYPGALAKALYNNRIIPNFKNLLKLYEFNSRQTTRTSDLHRLEVLAGSYLSVGGAIVGLIKPGKMGLFGIVLVIWGLMRESIMLQSGLDHEKAAQIHPAMWLALVSAFLSIRKDVRKIIRTFRGNQTLKHKHV</sequence>
<dbReference type="Proteomes" id="UP001293593">
    <property type="component" value="Unassembled WGS sequence"/>
</dbReference>
<gene>
    <name evidence="2" type="ORF">QN277_024289</name>
</gene>
<dbReference type="PANTHER" id="PTHR35288:SF2">
    <property type="entry name" value="TRANSMEMBRANE PROTEIN"/>
    <property type="match status" value="1"/>
</dbReference>
<feature type="transmembrane region" description="Helical" evidence="1">
    <location>
        <begin position="7"/>
        <end position="27"/>
    </location>
</feature>
<organism evidence="2 3">
    <name type="scientific">Acacia crassicarpa</name>
    <name type="common">northern wattle</name>
    <dbReference type="NCBI Taxonomy" id="499986"/>
    <lineage>
        <taxon>Eukaryota</taxon>
        <taxon>Viridiplantae</taxon>
        <taxon>Streptophyta</taxon>
        <taxon>Embryophyta</taxon>
        <taxon>Tracheophyta</taxon>
        <taxon>Spermatophyta</taxon>
        <taxon>Magnoliopsida</taxon>
        <taxon>eudicotyledons</taxon>
        <taxon>Gunneridae</taxon>
        <taxon>Pentapetalae</taxon>
        <taxon>rosids</taxon>
        <taxon>fabids</taxon>
        <taxon>Fabales</taxon>
        <taxon>Fabaceae</taxon>
        <taxon>Caesalpinioideae</taxon>
        <taxon>mimosoid clade</taxon>
        <taxon>Acacieae</taxon>
        <taxon>Acacia</taxon>
    </lineage>
</organism>
<keyword evidence="3" id="KW-1185">Reference proteome</keyword>
<keyword evidence="1" id="KW-0472">Membrane</keyword>
<keyword evidence="1" id="KW-0812">Transmembrane</keyword>
<reference evidence="2" key="1">
    <citation type="submission" date="2023-10" db="EMBL/GenBank/DDBJ databases">
        <title>Chromosome-level genome of the transformable northern wattle, Acacia crassicarpa.</title>
        <authorList>
            <person name="Massaro I."/>
            <person name="Sinha N.R."/>
            <person name="Poethig S."/>
            <person name="Leichty A.R."/>
        </authorList>
    </citation>
    <scope>NUCLEOTIDE SEQUENCE</scope>
    <source>
        <strain evidence="2">Acra3RX</strain>
        <tissue evidence="2">Leaf</tissue>
    </source>
</reference>
<evidence type="ECO:0000313" key="2">
    <source>
        <dbReference type="EMBL" id="KAK4267520.1"/>
    </source>
</evidence>
<proteinExistence type="predicted"/>
<keyword evidence="1" id="KW-1133">Transmembrane helix</keyword>
<dbReference type="PANTHER" id="PTHR35288">
    <property type="entry name" value="TAIL FIBER"/>
    <property type="match status" value="1"/>
</dbReference>
<feature type="transmembrane region" description="Helical" evidence="1">
    <location>
        <begin position="158"/>
        <end position="175"/>
    </location>
</feature>
<feature type="transmembrane region" description="Helical" evidence="1">
    <location>
        <begin position="131"/>
        <end position="152"/>
    </location>
</feature>
<dbReference type="AlphaFoldDB" id="A0AAE1MJZ9"/>
<name>A0AAE1MJZ9_9FABA</name>
<comment type="caution">
    <text evidence="2">The sequence shown here is derived from an EMBL/GenBank/DDBJ whole genome shotgun (WGS) entry which is preliminary data.</text>
</comment>